<reference evidence="1" key="1">
    <citation type="submission" date="2021-01" db="EMBL/GenBank/DDBJ databases">
        <authorList>
            <person name="Corre E."/>
            <person name="Pelletier E."/>
            <person name="Niang G."/>
            <person name="Scheremetjew M."/>
            <person name="Finn R."/>
            <person name="Kale V."/>
            <person name="Holt S."/>
            <person name="Cochrane G."/>
            <person name="Meng A."/>
            <person name="Brown T."/>
            <person name="Cohen L."/>
        </authorList>
    </citation>
    <scope>NUCLEOTIDE SEQUENCE</scope>
    <source>
        <strain evidence="1">Pbaha01</strain>
    </source>
</reference>
<organism evidence="1">
    <name type="scientific">Pyrodinium bahamense</name>
    <dbReference type="NCBI Taxonomy" id="73915"/>
    <lineage>
        <taxon>Eukaryota</taxon>
        <taxon>Sar</taxon>
        <taxon>Alveolata</taxon>
        <taxon>Dinophyceae</taxon>
        <taxon>Gonyaulacales</taxon>
        <taxon>Pyrocystaceae</taxon>
        <taxon>Pyrodinium</taxon>
    </lineage>
</organism>
<protein>
    <submittedName>
        <fullName evidence="1">Uncharacterized protein</fullName>
    </submittedName>
</protein>
<dbReference type="PANTHER" id="PTHR21521">
    <property type="entry name" value="AMUN, ISOFORM A"/>
    <property type="match status" value="1"/>
</dbReference>
<gene>
    <name evidence="1" type="ORF">PBAH0796_LOCUS28363</name>
</gene>
<accession>A0A7S0B6Q4</accession>
<dbReference type="AlphaFoldDB" id="A0A7S0B6Q4"/>
<dbReference type="PANTHER" id="PTHR21521:SF0">
    <property type="entry name" value="AMUN, ISOFORM A"/>
    <property type="match status" value="1"/>
</dbReference>
<sequence length="256" mass="27488">MHKRTVLHPAVYAAMALLDSQDATRWSVAFDACGTAIQHLAAQKRDPDKLIALDRWFYSPVSVGQKSTLDKATLTKIVEWKLSRGTFRPGLLQKAASNSEGAVKEAYESAKAALVDREGVDDAGVKAVKALEKSLAGIGPATATAVLCRAFPQSVAFMSDEAILACGLFAKAGDIKYDMKTFTRFNEVVQSKAQLLNQALPRGKQTWTADAVGRALWAEWTLGNAATKNQGGLQLKKSPASKLAAASGVRRTIKKP</sequence>
<name>A0A7S0B6Q4_9DINO</name>
<proteinExistence type="predicted"/>
<dbReference type="EMBL" id="HBEG01046649">
    <property type="protein sequence ID" value="CAD8384675.1"/>
    <property type="molecule type" value="Transcribed_RNA"/>
</dbReference>
<evidence type="ECO:0000313" key="1">
    <source>
        <dbReference type="EMBL" id="CAD8384675.1"/>
    </source>
</evidence>